<sequence length="118" mass="13208">MNEAHSDYLEGDRVDLHFIFAKKPDSSSSNVKWFFQRRDNLEIIPVSSNISMRYKTTIQNILCPEYLAAPMNFSCQIASLSLIGAFFGDIGDYTAQVEGEDCSPCSTTFSINVIPKPT</sequence>
<gene>
    <name evidence="1" type="ORF">HNAJ_LOCUS3968</name>
</gene>
<protein>
    <submittedName>
        <fullName evidence="3">CUB domain-containing protein</fullName>
    </submittedName>
</protein>
<accession>A0A0R3TA81</accession>
<evidence type="ECO:0000313" key="3">
    <source>
        <dbReference type="WBParaSite" id="HNAJ_0000397001-mRNA-1"/>
    </source>
</evidence>
<keyword evidence="2" id="KW-1185">Reference proteome</keyword>
<dbReference type="Proteomes" id="UP000278807">
    <property type="component" value="Unassembled WGS sequence"/>
</dbReference>
<dbReference type="InterPro" id="IPR036179">
    <property type="entry name" value="Ig-like_dom_sf"/>
</dbReference>
<reference evidence="3" key="1">
    <citation type="submission" date="2017-02" db="UniProtKB">
        <authorList>
            <consortium name="WormBaseParasite"/>
        </authorList>
    </citation>
    <scope>IDENTIFICATION</scope>
</reference>
<reference evidence="1 2" key="2">
    <citation type="submission" date="2018-11" db="EMBL/GenBank/DDBJ databases">
        <authorList>
            <consortium name="Pathogen Informatics"/>
        </authorList>
    </citation>
    <scope>NUCLEOTIDE SEQUENCE [LARGE SCALE GENOMIC DNA]</scope>
</reference>
<evidence type="ECO:0000313" key="1">
    <source>
        <dbReference type="EMBL" id="VDN99827.1"/>
    </source>
</evidence>
<organism evidence="3">
    <name type="scientific">Rodentolepis nana</name>
    <name type="common">Dwarf tapeworm</name>
    <name type="synonym">Hymenolepis nana</name>
    <dbReference type="NCBI Taxonomy" id="102285"/>
    <lineage>
        <taxon>Eukaryota</taxon>
        <taxon>Metazoa</taxon>
        <taxon>Spiralia</taxon>
        <taxon>Lophotrochozoa</taxon>
        <taxon>Platyhelminthes</taxon>
        <taxon>Cestoda</taxon>
        <taxon>Eucestoda</taxon>
        <taxon>Cyclophyllidea</taxon>
        <taxon>Hymenolepididae</taxon>
        <taxon>Rodentolepis</taxon>
    </lineage>
</organism>
<evidence type="ECO:0000313" key="2">
    <source>
        <dbReference type="Proteomes" id="UP000278807"/>
    </source>
</evidence>
<proteinExistence type="predicted"/>
<dbReference type="AlphaFoldDB" id="A0A0R3TA81"/>
<dbReference type="SUPFAM" id="SSF48726">
    <property type="entry name" value="Immunoglobulin"/>
    <property type="match status" value="1"/>
</dbReference>
<dbReference type="EMBL" id="UZAE01002525">
    <property type="protein sequence ID" value="VDN99827.1"/>
    <property type="molecule type" value="Genomic_DNA"/>
</dbReference>
<name>A0A0R3TA81_RODNA</name>
<dbReference type="WBParaSite" id="HNAJ_0000397001-mRNA-1">
    <property type="protein sequence ID" value="HNAJ_0000397001-mRNA-1"/>
    <property type="gene ID" value="HNAJ_0000397001"/>
</dbReference>